<dbReference type="PANTHER" id="PTHR33990:SF1">
    <property type="entry name" value="PROTEIN YJDN"/>
    <property type="match status" value="1"/>
</dbReference>
<evidence type="ECO:0000313" key="2">
    <source>
        <dbReference type="EMBL" id="MBT1689210.1"/>
    </source>
</evidence>
<dbReference type="RefSeq" id="WP_254092433.1">
    <property type="nucleotide sequence ID" value="NZ_JAHESC010000037.1"/>
</dbReference>
<dbReference type="Gene3D" id="3.10.180.10">
    <property type="entry name" value="2,3-Dihydroxybiphenyl 1,2-Dioxygenase, domain 1"/>
    <property type="match status" value="1"/>
</dbReference>
<dbReference type="CDD" id="cd06588">
    <property type="entry name" value="PhnB_like"/>
    <property type="match status" value="1"/>
</dbReference>
<keyword evidence="3" id="KW-1185">Reference proteome</keyword>
<dbReference type="Pfam" id="PF00903">
    <property type="entry name" value="Glyoxalase"/>
    <property type="match status" value="1"/>
</dbReference>
<evidence type="ECO:0000313" key="3">
    <source>
        <dbReference type="Proteomes" id="UP001319180"/>
    </source>
</evidence>
<reference evidence="2 3" key="1">
    <citation type="submission" date="2021-05" db="EMBL/GenBank/DDBJ databases">
        <title>A Polyphasic approach of four new species of the genus Ohtaekwangia: Ohtaekwangia histidinii sp. nov., Ohtaekwangia cretensis sp. nov., Ohtaekwangia indiensis sp. nov., Ohtaekwangia reichenbachii sp. nov. from diverse environment.</title>
        <authorList>
            <person name="Octaviana S."/>
        </authorList>
    </citation>
    <scope>NUCLEOTIDE SEQUENCE [LARGE SCALE GENOMIC DNA]</scope>
    <source>
        <strain evidence="2 3">PWU37</strain>
    </source>
</reference>
<sequence>MAANLQIHPYLFFGGSCREAMQFYKSIFGGELMISTFGESPADAHSSPAANSDAMKDKIMHASLNGPVRILASDNPELIHPRNDGQFALSIEGTDEALLTEYFHKLSDGGRIQAKLGKQFWGDTFGMVEDQYGITWMISIKVPAQ</sequence>
<dbReference type="InterPro" id="IPR004360">
    <property type="entry name" value="Glyas_Fos-R_dOase_dom"/>
</dbReference>
<dbReference type="EMBL" id="JAHESC010000037">
    <property type="protein sequence ID" value="MBT1689210.1"/>
    <property type="molecule type" value="Genomic_DNA"/>
</dbReference>
<gene>
    <name evidence="2" type="ORF">KK078_21775</name>
</gene>
<proteinExistence type="predicted"/>
<protein>
    <submittedName>
        <fullName evidence="2">VOC family protein</fullName>
    </submittedName>
</protein>
<dbReference type="InterPro" id="IPR028973">
    <property type="entry name" value="PhnB-like"/>
</dbReference>
<accession>A0AAP2GK40</accession>
<dbReference type="Proteomes" id="UP001319180">
    <property type="component" value="Unassembled WGS sequence"/>
</dbReference>
<feature type="domain" description="Glyoxalase/fosfomycin resistance/dioxygenase" evidence="1">
    <location>
        <begin position="7"/>
        <end position="138"/>
    </location>
</feature>
<dbReference type="PANTHER" id="PTHR33990">
    <property type="entry name" value="PROTEIN YJDN-RELATED"/>
    <property type="match status" value="1"/>
</dbReference>
<name>A0AAP2GK40_9BACT</name>
<dbReference type="AlphaFoldDB" id="A0AAP2GK40"/>
<dbReference type="SUPFAM" id="SSF54593">
    <property type="entry name" value="Glyoxalase/Bleomycin resistance protein/Dihydroxybiphenyl dioxygenase"/>
    <property type="match status" value="1"/>
</dbReference>
<evidence type="ECO:0000259" key="1">
    <source>
        <dbReference type="Pfam" id="PF00903"/>
    </source>
</evidence>
<organism evidence="2 3">
    <name type="scientific">Dawidia soli</name>
    <dbReference type="NCBI Taxonomy" id="2782352"/>
    <lineage>
        <taxon>Bacteria</taxon>
        <taxon>Pseudomonadati</taxon>
        <taxon>Bacteroidota</taxon>
        <taxon>Cytophagia</taxon>
        <taxon>Cytophagales</taxon>
        <taxon>Chryseotaleaceae</taxon>
        <taxon>Dawidia</taxon>
    </lineage>
</organism>
<dbReference type="InterPro" id="IPR029068">
    <property type="entry name" value="Glyas_Bleomycin-R_OHBP_Dase"/>
</dbReference>
<comment type="caution">
    <text evidence="2">The sequence shown here is derived from an EMBL/GenBank/DDBJ whole genome shotgun (WGS) entry which is preliminary data.</text>
</comment>